<dbReference type="Gene3D" id="3.40.50.300">
    <property type="entry name" value="P-loop containing nucleotide triphosphate hydrolases"/>
    <property type="match status" value="1"/>
</dbReference>
<evidence type="ECO:0000313" key="5">
    <source>
        <dbReference type="EMBL" id="ADG07341.1"/>
    </source>
</evidence>
<dbReference type="Proteomes" id="UP000002368">
    <property type="component" value="Chromosome"/>
</dbReference>
<dbReference type="InterPro" id="IPR003439">
    <property type="entry name" value="ABC_transporter-like_ATP-bd"/>
</dbReference>
<dbReference type="GO" id="GO:0016887">
    <property type="term" value="F:ATP hydrolysis activity"/>
    <property type="evidence" value="ECO:0007669"/>
    <property type="project" value="InterPro"/>
</dbReference>
<dbReference type="SUPFAM" id="SSF52540">
    <property type="entry name" value="P-loop containing nucleoside triphosphate hydrolases"/>
    <property type="match status" value="1"/>
</dbReference>
<dbReference type="STRING" id="562970.Btus_2691"/>
<dbReference type="AlphaFoldDB" id="D5WU89"/>
<dbReference type="RefSeq" id="WP_013076624.1">
    <property type="nucleotide sequence ID" value="NC_014098.1"/>
</dbReference>
<dbReference type="PROSITE" id="PS50893">
    <property type="entry name" value="ABC_TRANSPORTER_2"/>
    <property type="match status" value="1"/>
</dbReference>
<keyword evidence="1" id="KW-0813">Transport</keyword>
<sequence>MSEPAILCQKVTKRYGSKCAVNELDLALDPGRVIGILGPNGAGKSTLFRLLVGLVRPDRGTVRVLGQSPGWRTNGQIAYLPDRARWYPDHTVDQAFRWGETFLPGFDRGMAERLANFMKLDLSLRAGGMSRGQEARLMLILCIARHVPLIILDEPFSGIDVISRGQIIEALIDHLSESESTVLMSTHEIREAERLFDVAVFLDEGRVILSGETDDLRRKHGSMQALMQTLYR</sequence>
<keyword evidence="6" id="KW-1185">Reference proteome</keyword>
<dbReference type="InterPro" id="IPR027417">
    <property type="entry name" value="P-loop_NTPase"/>
</dbReference>
<organism evidence="5 6">
    <name type="scientific">Kyrpidia tusciae (strain DSM 2912 / NBRC 15312 / T2)</name>
    <name type="common">Bacillus tusciae</name>
    <dbReference type="NCBI Taxonomy" id="562970"/>
    <lineage>
        <taxon>Bacteria</taxon>
        <taxon>Bacillati</taxon>
        <taxon>Bacillota</taxon>
        <taxon>Bacilli</taxon>
        <taxon>Bacillales</taxon>
        <taxon>Alicyclobacillaceae</taxon>
        <taxon>Kyrpidia</taxon>
    </lineage>
</organism>
<proteinExistence type="predicted"/>
<accession>D5WU89</accession>
<dbReference type="InterPro" id="IPR051782">
    <property type="entry name" value="ABC_Transporter_VariousFunc"/>
</dbReference>
<keyword evidence="2" id="KW-0547">Nucleotide-binding</keyword>
<keyword evidence="3" id="KW-0067">ATP-binding</keyword>
<feature type="domain" description="ABC transporter" evidence="4">
    <location>
        <begin position="6"/>
        <end position="229"/>
    </location>
</feature>
<evidence type="ECO:0000256" key="2">
    <source>
        <dbReference type="ARBA" id="ARBA00022741"/>
    </source>
</evidence>
<dbReference type="PANTHER" id="PTHR42939">
    <property type="entry name" value="ABC TRANSPORTER ATP-BINDING PROTEIN ALBC-RELATED"/>
    <property type="match status" value="1"/>
</dbReference>
<dbReference type="EMBL" id="CP002017">
    <property type="protein sequence ID" value="ADG07341.1"/>
    <property type="molecule type" value="Genomic_DNA"/>
</dbReference>
<dbReference type="eggNOG" id="COG1131">
    <property type="taxonomic scope" value="Bacteria"/>
</dbReference>
<dbReference type="OrthoDB" id="2290519at2"/>
<evidence type="ECO:0000259" key="4">
    <source>
        <dbReference type="PROSITE" id="PS50893"/>
    </source>
</evidence>
<evidence type="ECO:0000256" key="3">
    <source>
        <dbReference type="ARBA" id="ARBA00022840"/>
    </source>
</evidence>
<dbReference type="PANTHER" id="PTHR42939:SF1">
    <property type="entry name" value="ABC TRANSPORTER ATP-BINDING PROTEIN ALBC-RELATED"/>
    <property type="match status" value="1"/>
</dbReference>
<dbReference type="KEGG" id="bts:Btus_2691"/>
<evidence type="ECO:0000256" key="1">
    <source>
        <dbReference type="ARBA" id="ARBA00022448"/>
    </source>
</evidence>
<reference evidence="5 6" key="1">
    <citation type="journal article" date="2011" name="Stand. Genomic Sci.">
        <title>Complete genome sequence of the thermophilic, hydrogen-oxidizing Bacillus tusciae type strain (T2) and reclassification in the new genus, Kyrpidia gen. nov. as Kyrpidia tusciae comb. nov. and emendation of the family Alicyclobacillaceae da Costa and Rainey, 2010.</title>
        <authorList>
            <person name="Klenk H.P."/>
            <person name="Lapidus A."/>
            <person name="Chertkov O."/>
            <person name="Copeland A."/>
            <person name="Del Rio T.G."/>
            <person name="Nolan M."/>
            <person name="Lucas S."/>
            <person name="Chen F."/>
            <person name="Tice H."/>
            <person name="Cheng J.F."/>
            <person name="Han C."/>
            <person name="Bruce D."/>
            <person name="Goodwin L."/>
            <person name="Pitluck S."/>
            <person name="Pati A."/>
            <person name="Ivanova N."/>
            <person name="Mavromatis K."/>
            <person name="Daum C."/>
            <person name="Chen A."/>
            <person name="Palaniappan K."/>
            <person name="Chang Y.J."/>
            <person name="Land M."/>
            <person name="Hauser L."/>
            <person name="Jeffries C.D."/>
            <person name="Detter J.C."/>
            <person name="Rohde M."/>
            <person name="Abt B."/>
            <person name="Pukall R."/>
            <person name="Goker M."/>
            <person name="Bristow J."/>
            <person name="Markowitz V."/>
            <person name="Hugenholtz P."/>
            <person name="Eisen J.A."/>
        </authorList>
    </citation>
    <scope>NUCLEOTIDE SEQUENCE [LARGE SCALE GENOMIC DNA]</scope>
    <source>
        <strain evidence="5 6">DSM 2912</strain>
    </source>
</reference>
<dbReference type="SMART" id="SM00382">
    <property type="entry name" value="AAA"/>
    <property type="match status" value="1"/>
</dbReference>
<dbReference type="Pfam" id="PF00005">
    <property type="entry name" value="ABC_tran"/>
    <property type="match status" value="1"/>
</dbReference>
<dbReference type="GO" id="GO:0005524">
    <property type="term" value="F:ATP binding"/>
    <property type="evidence" value="ECO:0007669"/>
    <property type="project" value="UniProtKB-KW"/>
</dbReference>
<dbReference type="HOGENOM" id="CLU_000604_1_2_9"/>
<protein>
    <submittedName>
        <fullName evidence="5">ABC transporter related protein</fullName>
    </submittedName>
</protein>
<dbReference type="InterPro" id="IPR003593">
    <property type="entry name" value="AAA+_ATPase"/>
</dbReference>
<gene>
    <name evidence="5" type="ordered locus">Btus_2691</name>
</gene>
<name>D5WU89_KYRT2</name>
<dbReference type="CDD" id="cd03230">
    <property type="entry name" value="ABC_DR_subfamily_A"/>
    <property type="match status" value="1"/>
</dbReference>
<evidence type="ECO:0000313" key="6">
    <source>
        <dbReference type="Proteomes" id="UP000002368"/>
    </source>
</evidence>